<name>A0A4D7B0D6_9HYPH</name>
<dbReference type="RefSeq" id="WP_136958938.1">
    <property type="nucleotide sequence ID" value="NZ_CP039690.1"/>
</dbReference>
<organism evidence="4 5">
    <name type="scientific">Phreatobacter stygius</name>
    <dbReference type="NCBI Taxonomy" id="1940610"/>
    <lineage>
        <taxon>Bacteria</taxon>
        <taxon>Pseudomonadati</taxon>
        <taxon>Pseudomonadota</taxon>
        <taxon>Alphaproteobacteria</taxon>
        <taxon>Hyphomicrobiales</taxon>
        <taxon>Phreatobacteraceae</taxon>
        <taxon>Phreatobacter</taxon>
    </lineage>
</organism>
<feature type="domain" description="GGDEF" evidence="3">
    <location>
        <begin position="368"/>
        <end position="501"/>
    </location>
</feature>
<feature type="transmembrane region" description="Helical" evidence="1">
    <location>
        <begin position="56"/>
        <end position="76"/>
    </location>
</feature>
<dbReference type="InterPro" id="IPR035919">
    <property type="entry name" value="EAL_sf"/>
</dbReference>
<keyword evidence="1" id="KW-1133">Transmembrane helix</keyword>
<dbReference type="Gene3D" id="3.30.450.20">
    <property type="entry name" value="PAS domain"/>
    <property type="match status" value="1"/>
</dbReference>
<dbReference type="InterPro" id="IPR000160">
    <property type="entry name" value="GGDEF_dom"/>
</dbReference>
<dbReference type="InterPro" id="IPR001633">
    <property type="entry name" value="EAL_dom"/>
</dbReference>
<evidence type="ECO:0000259" key="2">
    <source>
        <dbReference type="PROSITE" id="PS50883"/>
    </source>
</evidence>
<dbReference type="InterPro" id="IPR029787">
    <property type="entry name" value="Nucleotide_cyclase"/>
</dbReference>
<evidence type="ECO:0000313" key="5">
    <source>
        <dbReference type="Proteomes" id="UP000298781"/>
    </source>
</evidence>
<dbReference type="NCBIfam" id="TIGR00254">
    <property type="entry name" value="GGDEF"/>
    <property type="match status" value="1"/>
</dbReference>
<protein>
    <submittedName>
        <fullName evidence="4">EAL domain-containing protein</fullName>
    </submittedName>
</protein>
<dbReference type="PROSITE" id="PS50887">
    <property type="entry name" value="GGDEF"/>
    <property type="match status" value="1"/>
</dbReference>
<dbReference type="InterPro" id="IPR052155">
    <property type="entry name" value="Biofilm_reg_signaling"/>
</dbReference>
<gene>
    <name evidence="4" type="ORF">E8M01_04040</name>
</gene>
<dbReference type="SUPFAM" id="SSF141868">
    <property type="entry name" value="EAL domain-like"/>
    <property type="match status" value="1"/>
</dbReference>
<dbReference type="PROSITE" id="PS50883">
    <property type="entry name" value="EAL"/>
    <property type="match status" value="1"/>
</dbReference>
<feature type="transmembrane region" description="Helical" evidence="1">
    <location>
        <begin position="123"/>
        <end position="143"/>
    </location>
</feature>
<proteinExistence type="predicted"/>
<dbReference type="EMBL" id="CP039690">
    <property type="protein sequence ID" value="QCI63480.1"/>
    <property type="molecule type" value="Genomic_DNA"/>
</dbReference>
<dbReference type="PANTHER" id="PTHR44757">
    <property type="entry name" value="DIGUANYLATE CYCLASE DGCP"/>
    <property type="match status" value="1"/>
</dbReference>
<feature type="transmembrane region" description="Helical" evidence="1">
    <location>
        <begin position="155"/>
        <end position="186"/>
    </location>
</feature>
<keyword evidence="1" id="KW-0472">Membrane</keyword>
<dbReference type="CDD" id="cd01948">
    <property type="entry name" value="EAL"/>
    <property type="match status" value="1"/>
</dbReference>
<dbReference type="Pfam" id="PF00990">
    <property type="entry name" value="GGDEF"/>
    <property type="match status" value="1"/>
</dbReference>
<evidence type="ECO:0000256" key="1">
    <source>
        <dbReference type="SAM" id="Phobius"/>
    </source>
</evidence>
<dbReference type="CDD" id="cd01949">
    <property type="entry name" value="GGDEF"/>
    <property type="match status" value="1"/>
</dbReference>
<sequence length="769" mass="84684">MNIRAETTNETKRDFPVEIYIAMVDALYADVRTFLFGALTAWVAALYAAYLTSDVVLDVFAVALGLVSLGRTIHIMSYRRARADVVTYEAAHRWERAYTVGANAYVFLLGLWCFASFALTTSVVAQLFSMSLVLAHMVGVTGRNFANGRFVDTQIVLLAIPVIAGLVVAGNIDHIVLALFFAPFFVSTRSVAARLRNILLDAVIAKRDVELLAARFDTALNNMPHGLAMFDATGRLVVVNARWGEMLHCDPESIRSGARIEAIVASYAESGVINPHDASRIMEMIRRRAGDRLMNRLEVETSERHIDVAFQPMENGGLVVVIEDITEKRRTEARMTHMARHDALTGLPNRIQFQERLELALTMRSDSDVLAVLFVDLDNFKQVNDTLGHPIGDTLLIEVADRLRFVVGETNVVARFGADEFVVLQSGVRTVNEVAKLAGRIIENLSDMFQIEGSTVVCGASVGIALAPRDGTDPDQLLKSADMALARAKAGGKGILHFYEEEMDRQAQARRATELDLRKAIHNEQLAVYFQPLLNLKTLRITTCEALVRWPHPTRGMVSPAEFIPIAEETGLVVELGRQVLRKACAACAAWPNEVRVAVNLSSVQFDRDDVVALVRDTLQATGLAADRLELEITETLLLQDSASILATLETLREMGVRIALDDFGTGYSSLSYLQKFPLQKVKIDRSFVRNLETDLRSVKLLQGVTRLGADLGLAVVVEGVETYAQMKLIDEPGVVTEIQGFLLSPAIPDDQLRILLSRSGAGLLKKVA</sequence>
<dbReference type="KEGG" id="pstg:E8M01_04040"/>
<dbReference type="Pfam" id="PF00563">
    <property type="entry name" value="EAL"/>
    <property type="match status" value="1"/>
</dbReference>
<evidence type="ECO:0000259" key="3">
    <source>
        <dbReference type="PROSITE" id="PS50887"/>
    </source>
</evidence>
<dbReference type="Pfam" id="PF12860">
    <property type="entry name" value="PAS_7"/>
    <property type="match status" value="1"/>
</dbReference>
<dbReference type="SMART" id="SM00052">
    <property type="entry name" value="EAL"/>
    <property type="match status" value="1"/>
</dbReference>
<accession>A0A4D7B0D6</accession>
<keyword evidence="1" id="KW-0812">Transmembrane</keyword>
<reference evidence="4 5" key="1">
    <citation type="submission" date="2019-04" db="EMBL/GenBank/DDBJ databases">
        <title>Phreatobacter aquaticus sp. nov.</title>
        <authorList>
            <person name="Choi A."/>
        </authorList>
    </citation>
    <scope>NUCLEOTIDE SEQUENCE [LARGE SCALE GENOMIC DNA]</scope>
    <source>
        <strain evidence="4 5">KCTC 52518</strain>
    </source>
</reference>
<dbReference type="OrthoDB" id="9814202at2"/>
<dbReference type="Gene3D" id="3.20.20.450">
    <property type="entry name" value="EAL domain"/>
    <property type="match status" value="1"/>
</dbReference>
<feature type="transmembrane region" description="Helical" evidence="1">
    <location>
        <begin position="33"/>
        <end position="50"/>
    </location>
</feature>
<keyword evidence="5" id="KW-1185">Reference proteome</keyword>
<dbReference type="PANTHER" id="PTHR44757:SF2">
    <property type="entry name" value="BIOFILM ARCHITECTURE MAINTENANCE PROTEIN MBAA"/>
    <property type="match status" value="1"/>
</dbReference>
<feature type="domain" description="EAL" evidence="2">
    <location>
        <begin position="510"/>
        <end position="761"/>
    </location>
</feature>
<evidence type="ECO:0000313" key="4">
    <source>
        <dbReference type="EMBL" id="QCI63480.1"/>
    </source>
</evidence>
<feature type="transmembrane region" description="Helical" evidence="1">
    <location>
        <begin position="97"/>
        <end position="117"/>
    </location>
</feature>
<dbReference type="InterPro" id="IPR043128">
    <property type="entry name" value="Rev_trsase/Diguanyl_cyclase"/>
</dbReference>
<dbReference type="InterPro" id="IPR035965">
    <property type="entry name" value="PAS-like_dom_sf"/>
</dbReference>
<dbReference type="SMART" id="SM00267">
    <property type="entry name" value="GGDEF"/>
    <property type="match status" value="1"/>
</dbReference>
<dbReference type="SUPFAM" id="SSF55073">
    <property type="entry name" value="Nucleotide cyclase"/>
    <property type="match status" value="1"/>
</dbReference>
<dbReference type="AlphaFoldDB" id="A0A4D7B0D6"/>
<dbReference type="SUPFAM" id="SSF55785">
    <property type="entry name" value="PYP-like sensor domain (PAS domain)"/>
    <property type="match status" value="1"/>
</dbReference>
<dbReference type="Gene3D" id="3.30.70.270">
    <property type="match status" value="1"/>
</dbReference>
<dbReference type="Proteomes" id="UP000298781">
    <property type="component" value="Chromosome"/>
</dbReference>